<dbReference type="InterPro" id="IPR006225">
    <property type="entry name" value="PsdUridine_synth_RluC/D"/>
</dbReference>
<evidence type="ECO:0000256" key="6">
    <source>
        <dbReference type="ARBA" id="ARBA00036916"/>
    </source>
</evidence>
<gene>
    <name evidence="11" type="ORF">A3843_04525</name>
</gene>
<comment type="similarity">
    <text evidence="1 9">Belongs to the pseudouridine synthase RluA family.</text>
</comment>
<dbReference type="NCBIfam" id="TIGR00005">
    <property type="entry name" value="rluA_subfam"/>
    <property type="match status" value="1"/>
</dbReference>
<evidence type="ECO:0000313" key="12">
    <source>
        <dbReference type="Proteomes" id="UP000185783"/>
    </source>
</evidence>
<evidence type="ECO:0000256" key="4">
    <source>
        <dbReference type="ARBA" id="ARBA00023235"/>
    </source>
</evidence>
<dbReference type="CDD" id="cd02869">
    <property type="entry name" value="PseudoU_synth_RluA_like"/>
    <property type="match status" value="1"/>
</dbReference>
<dbReference type="Gene3D" id="3.30.2350.10">
    <property type="entry name" value="Pseudouridine synthase"/>
    <property type="match status" value="1"/>
</dbReference>
<feature type="active site" evidence="8">
    <location>
        <position position="68"/>
    </location>
</feature>
<comment type="function">
    <text evidence="9">Responsible for synthesis of pseudouridine from uracil.</text>
</comment>
<sequence>MANPNPPFVYDPPMVPQLDILHADDQILVLNKPCGLLSVPGKAEAHKDCLEARAQTAFPDARIVHRLDMDTSGVLVMAMNPQAHRHLGLQFERRKTNKTYIARVWGHVTNDTGLVDLPLRCDWPNRPRQMVCYEQGRPAQTHWKVLARERETTVVELSPITGRSHQLRVHMLSLGHPIIGDRFYAQGSALTAGDRLHLHARSLGLHHPADGEFIWFHSDVPF</sequence>
<dbReference type="Proteomes" id="UP000185783">
    <property type="component" value="Unassembled WGS sequence"/>
</dbReference>
<proteinExistence type="inferred from homology"/>
<evidence type="ECO:0000256" key="1">
    <source>
        <dbReference type="ARBA" id="ARBA00010876"/>
    </source>
</evidence>
<evidence type="ECO:0000256" key="8">
    <source>
        <dbReference type="PIRSR" id="PIRSR606225-1"/>
    </source>
</evidence>
<dbReference type="InterPro" id="IPR006224">
    <property type="entry name" value="PsdUridine_synth_RluA-like_CS"/>
</dbReference>
<keyword evidence="3" id="KW-0819">tRNA processing</keyword>
<comment type="catalytic activity">
    <reaction evidence="5">
        <text>uridine(32) in tRNA = pseudouridine(32) in tRNA</text>
        <dbReference type="Rhea" id="RHEA:42544"/>
        <dbReference type="Rhea" id="RHEA-COMP:10107"/>
        <dbReference type="Rhea" id="RHEA-COMP:10108"/>
        <dbReference type="ChEBI" id="CHEBI:65314"/>
        <dbReference type="ChEBI" id="CHEBI:65315"/>
        <dbReference type="EC" id="5.4.99.28"/>
    </reaction>
</comment>
<name>A0A1U7JLM8_9HYPH</name>
<evidence type="ECO:0000256" key="7">
    <source>
        <dbReference type="ARBA" id="ARBA00037305"/>
    </source>
</evidence>
<dbReference type="EC" id="5.4.99.-" evidence="9"/>
<comment type="catalytic activity">
    <reaction evidence="6">
        <text>uridine(746) in 23S rRNA = pseudouridine(746) in 23S rRNA</text>
        <dbReference type="Rhea" id="RHEA:42548"/>
        <dbReference type="Rhea" id="RHEA-COMP:10109"/>
        <dbReference type="Rhea" id="RHEA-COMP:10110"/>
        <dbReference type="ChEBI" id="CHEBI:65314"/>
        <dbReference type="ChEBI" id="CHEBI:65315"/>
        <dbReference type="EC" id="5.4.99.29"/>
    </reaction>
</comment>
<evidence type="ECO:0000256" key="5">
    <source>
        <dbReference type="ARBA" id="ARBA00036184"/>
    </source>
</evidence>
<comment type="function">
    <text evidence="7">Dual specificity enzyme that catalyzes the synthesis of pseudouridine from uracil-746 in 23S ribosomal RNA and from uracil-32 in the anticodon stem and loop of transfer RNAs.</text>
</comment>
<dbReference type="Pfam" id="PF00849">
    <property type="entry name" value="PseudoU_synth_2"/>
    <property type="match status" value="1"/>
</dbReference>
<accession>A0A1U7JLM8</accession>
<dbReference type="STRING" id="197461.A3843_04525"/>
<evidence type="ECO:0000313" key="11">
    <source>
        <dbReference type="EMBL" id="OKL45643.1"/>
    </source>
</evidence>
<keyword evidence="4 9" id="KW-0413">Isomerase</keyword>
<evidence type="ECO:0000256" key="3">
    <source>
        <dbReference type="ARBA" id="ARBA00022694"/>
    </source>
</evidence>
<dbReference type="AlphaFoldDB" id="A0A1U7JLM8"/>
<dbReference type="InterPro" id="IPR050188">
    <property type="entry name" value="RluA_PseudoU_synthase"/>
</dbReference>
<keyword evidence="2" id="KW-0698">rRNA processing</keyword>
<reference evidence="11 12" key="1">
    <citation type="submission" date="2016-03" db="EMBL/GenBank/DDBJ databases">
        <title>Genome sequence of Nesiotobacter sp. nov., a moderately halophilic alphaproteobacterium isolated from the Yellow Sea, China.</title>
        <authorList>
            <person name="Zhang G."/>
            <person name="Zhang R."/>
        </authorList>
    </citation>
    <scope>NUCLEOTIDE SEQUENCE [LARGE SCALE GENOMIC DNA]</scope>
    <source>
        <strain evidence="11 12">WB1-6</strain>
    </source>
</reference>
<organism evidence="11 12">
    <name type="scientific">Pseudovibrio exalbescens</name>
    <dbReference type="NCBI Taxonomy" id="197461"/>
    <lineage>
        <taxon>Bacteria</taxon>
        <taxon>Pseudomonadati</taxon>
        <taxon>Pseudomonadota</taxon>
        <taxon>Alphaproteobacteria</taxon>
        <taxon>Hyphomicrobiales</taxon>
        <taxon>Stappiaceae</taxon>
        <taxon>Pseudovibrio</taxon>
    </lineage>
</organism>
<dbReference type="PANTHER" id="PTHR21600:SF91">
    <property type="entry name" value="DUAL-SPECIFICITY RNA PSEUDOURIDINE SYNTHASE RLUA"/>
    <property type="match status" value="1"/>
</dbReference>
<evidence type="ECO:0000259" key="10">
    <source>
        <dbReference type="Pfam" id="PF00849"/>
    </source>
</evidence>
<dbReference type="EMBL" id="LVVZ01000005">
    <property type="protein sequence ID" value="OKL45643.1"/>
    <property type="molecule type" value="Genomic_DNA"/>
</dbReference>
<dbReference type="RefSeq" id="WP_028479924.1">
    <property type="nucleotide sequence ID" value="NZ_LVVZ01000005.1"/>
</dbReference>
<dbReference type="GO" id="GO:0160142">
    <property type="term" value="F:23S rRNA pseudouridine(746) synthase activity"/>
    <property type="evidence" value="ECO:0007669"/>
    <property type="project" value="UniProtKB-EC"/>
</dbReference>
<evidence type="ECO:0000256" key="9">
    <source>
        <dbReference type="RuleBase" id="RU362028"/>
    </source>
</evidence>
<dbReference type="InterPro" id="IPR020103">
    <property type="entry name" value="PsdUridine_synth_cat_dom_sf"/>
</dbReference>
<keyword evidence="12" id="KW-1185">Reference proteome</keyword>
<dbReference type="FunFam" id="3.30.2350.10:FF:000005">
    <property type="entry name" value="Pseudouridine synthase"/>
    <property type="match status" value="1"/>
</dbReference>
<comment type="catalytic activity">
    <reaction evidence="9">
        <text>a uridine in RNA = a pseudouridine in RNA</text>
        <dbReference type="Rhea" id="RHEA:48348"/>
        <dbReference type="Rhea" id="RHEA-COMP:12068"/>
        <dbReference type="Rhea" id="RHEA-COMP:12069"/>
        <dbReference type="ChEBI" id="CHEBI:65314"/>
        <dbReference type="ChEBI" id="CHEBI:65315"/>
    </reaction>
</comment>
<dbReference type="InterPro" id="IPR006145">
    <property type="entry name" value="PsdUridine_synth_RsuA/RluA"/>
</dbReference>
<dbReference type="GO" id="GO:0003723">
    <property type="term" value="F:RNA binding"/>
    <property type="evidence" value="ECO:0007669"/>
    <property type="project" value="InterPro"/>
</dbReference>
<dbReference type="PANTHER" id="PTHR21600">
    <property type="entry name" value="MITOCHONDRIAL RNA PSEUDOURIDINE SYNTHASE"/>
    <property type="match status" value="1"/>
</dbReference>
<protein>
    <recommendedName>
        <fullName evidence="9">Pseudouridine synthase</fullName>
        <ecNumber evidence="9">5.4.99.-</ecNumber>
    </recommendedName>
</protein>
<feature type="domain" description="Pseudouridine synthase RsuA/RluA-like" evidence="10">
    <location>
        <begin position="27"/>
        <end position="172"/>
    </location>
</feature>
<evidence type="ECO:0000256" key="2">
    <source>
        <dbReference type="ARBA" id="ARBA00022552"/>
    </source>
</evidence>
<comment type="caution">
    <text evidence="11">The sequence shown here is derived from an EMBL/GenBank/DDBJ whole genome shotgun (WGS) entry which is preliminary data.</text>
</comment>
<dbReference type="GO" id="GO:0160151">
    <property type="term" value="F:tRNA pseudouridine(32) synthase activity"/>
    <property type="evidence" value="ECO:0007669"/>
    <property type="project" value="UniProtKB-EC"/>
</dbReference>
<dbReference type="PROSITE" id="PS01129">
    <property type="entry name" value="PSI_RLU"/>
    <property type="match status" value="1"/>
</dbReference>
<dbReference type="GO" id="GO:0000455">
    <property type="term" value="P:enzyme-directed rRNA pseudouridine synthesis"/>
    <property type="evidence" value="ECO:0007669"/>
    <property type="project" value="TreeGrafter"/>
</dbReference>
<dbReference type="SUPFAM" id="SSF55120">
    <property type="entry name" value="Pseudouridine synthase"/>
    <property type="match status" value="1"/>
</dbReference>
<dbReference type="GO" id="GO:0008033">
    <property type="term" value="P:tRNA processing"/>
    <property type="evidence" value="ECO:0007669"/>
    <property type="project" value="UniProtKB-KW"/>
</dbReference>